<evidence type="ECO:0000313" key="10">
    <source>
        <dbReference type="Proteomes" id="UP001566132"/>
    </source>
</evidence>
<evidence type="ECO:0000256" key="7">
    <source>
        <dbReference type="SAM" id="Coils"/>
    </source>
</evidence>
<feature type="compositionally biased region" description="Basic and acidic residues" evidence="8">
    <location>
        <begin position="65"/>
        <end position="85"/>
    </location>
</feature>
<dbReference type="Pfam" id="PF06102">
    <property type="entry name" value="RRP36"/>
    <property type="match status" value="1"/>
</dbReference>
<evidence type="ECO:0000256" key="3">
    <source>
        <dbReference type="ARBA" id="ARBA00022517"/>
    </source>
</evidence>
<dbReference type="PANTHER" id="PTHR21738">
    <property type="entry name" value="RIBOSOMAL RNA PROCESSING PROTEIN 36 HOMOLOG"/>
    <property type="match status" value="1"/>
</dbReference>
<keyword evidence="7" id="KW-0175">Coiled coil</keyword>
<keyword evidence="6" id="KW-0687">Ribonucleoprotein</keyword>
<comment type="similarity">
    <text evidence="2 6">Belongs to the RRP36 family.</text>
</comment>
<dbReference type="Proteomes" id="UP001566132">
    <property type="component" value="Unassembled WGS sequence"/>
</dbReference>
<evidence type="ECO:0000256" key="1">
    <source>
        <dbReference type="ARBA" id="ARBA00004604"/>
    </source>
</evidence>
<organism evidence="9 10">
    <name type="scientific">Hypothenemus hampei</name>
    <name type="common">Coffee berry borer</name>
    <dbReference type="NCBI Taxonomy" id="57062"/>
    <lineage>
        <taxon>Eukaryota</taxon>
        <taxon>Metazoa</taxon>
        <taxon>Ecdysozoa</taxon>
        <taxon>Arthropoda</taxon>
        <taxon>Hexapoda</taxon>
        <taxon>Insecta</taxon>
        <taxon>Pterygota</taxon>
        <taxon>Neoptera</taxon>
        <taxon>Endopterygota</taxon>
        <taxon>Coleoptera</taxon>
        <taxon>Polyphaga</taxon>
        <taxon>Cucujiformia</taxon>
        <taxon>Curculionidae</taxon>
        <taxon>Scolytinae</taxon>
        <taxon>Hypothenemus</taxon>
    </lineage>
</organism>
<keyword evidence="4 6" id="KW-0698">rRNA processing</keyword>
<dbReference type="PANTHER" id="PTHR21738:SF0">
    <property type="entry name" value="RIBOSOMAL RNA PROCESSING PROTEIN 36 HOMOLOG"/>
    <property type="match status" value="1"/>
</dbReference>
<evidence type="ECO:0000256" key="6">
    <source>
        <dbReference type="RuleBase" id="RU368027"/>
    </source>
</evidence>
<feature type="region of interest" description="Disordered" evidence="8">
    <location>
        <begin position="1"/>
        <end position="26"/>
    </location>
</feature>
<keyword evidence="10" id="KW-1185">Reference proteome</keyword>
<name>A0ABD1F8V7_HYPHA</name>
<proteinExistence type="inferred from homology"/>
<dbReference type="GO" id="GO:0006364">
    <property type="term" value="P:rRNA processing"/>
    <property type="evidence" value="ECO:0007669"/>
    <property type="project" value="UniProtKB-UniRule"/>
</dbReference>
<feature type="region of interest" description="Disordered" evidence="8">
    <location>
        <begin position="53"/>
        <end position="86"/>
    </location>
</feature>
<comment type="subcellular location">
    <subcellularLocation>
        <location evidence="1 6">Nucleus</location>
        <location evidence="1 6">Nucleolus</location>
    </subcellularLocation>
</comment>
<gene>
    <name evidence="9" type="ORF">ABEB36_003356</name>
</gene>
<evidence type="ECO:0000256" key="8">
    <source>
        <dbReference type="SAM" id="MobiDB-lite"/>
    </source>
</evidence>
<evidence type="ECO:0000256" key="5">
    <source>
        <dbReference type="ARBA" id="ARBA00023242"/>
    </source>
</evidence>
<protein>
    <recommendedName>
        <fullName evidence="6">rRNA biogenesis protein RRP36</fullName>
    </recommendedName>
</protein>
<dbReference type="InterPro" id="IPR009292">
    <property type="entry name" value="RRP36"/>
</dbReference>
<dbReference type="EMBL" id="JBDJPC010000002">
    <property type="protein sequence ID" value="KAL1514029.1"/>
    <property type="molecule type" value="Genomic_DNA"/>
</dbReference>
<feature type="coiled-coil region" evidence="7">
    <location>
        <begin position="158"/>
        <end position="229"/>
    </location>
</feature>
<evidence type="ECO:0000256" key="4">
    <source>
        <dbReference type="ARBA" id="ARBA00022552"/>
    </source>
</evidence>
<feature type="compositionally biased region" description="Polar residues" evidence="8">
    <location>
        <begin position="1"/>
        <end position="12"/>
    </location>
</feature>
<comment type="function">
    <text evidence="6">Component of the 90S pre-ribosome involved in the maturation of rRNAs. Required for early cleavages of the pre-RNAs in the 40S ribosomal subunit maturation pathway.</text>
</comment>
<dbReference type="AlphaFoldDB" id="A0ABD1F8V7"/>
<evidence type="ECO:0000256" key="2">
    <source>
        <dbReference type="ARBA" id="ARBA00009418"/>
    </source>
</evidence>
<evidence type="ECO:0000313" key="9">
    <source>
        <dbReference type="EMBL" id="KAL1514029.1"/>
    </source>
</evidence>
<reference evidence="9 10" key="1">
    <citation type="submission" date="2024-05" db="EMBL/GenBank/DDBJ databases">
        <title>Genetic variation in Jamaican populations of the coffee berry borer (Hypothenemus hampei).</title>
        <authorList>
            <person name="Errbii M."/>
            <person name="Myrie A."/>
        </authorList>
    </citation>
    <scope>NUCLEOTIDE SEQUENCE [LARGE SCALE GENOMIC DNA]</scope>
    <source>
        <strain evidence="9">JA-Hopewell-2020-01-JO</strain>
        <tissue evidence="9">Whole body</tissue>
    </source>
</reference>
<comment type="caution">
    <text evidence="9">The sequence shown here is derived from an EMBL/GenBank/DDBJ whole genome shotgun (WGS) entry which is preliminary data.</text>
</comment>
<dbReference type="GO" id="GO:1990904">
    <property type="term" value="C:ribonucleoprotein complex"/>
    <property type="evidence" value="ECO:0007669"/>
    <property type="project" value="UniProtKB-KW"/>
</dbReference>
<keyword evidence="3 6" id="KW-0690">Ribosome biogenesis</keyword>
<comment type="subunit">
    <text evidence="6">Associates with 90S and pre-40S pre-ribosomal particles.</text>
</comment>
<dbReference type="GO" id="GO:0005730">
    <property type="term" value="C:nucleolus"/>
    <property type="evidence" value="ECO:0007669"/>
    <property type="project" value="UniProtKB-SubCell"/>
</dbReference>
<keyword evidence="5 6" id="KW-0539">Nucleus</keyword>
<sequence>MSNLDSESNELSPQPGPEEEEEELKRSLIRDNLSTLSFEELLKLKEKLGSKVYNETVHGASKNKASKDQPVIKRENKNRPREISSKIRPKQIKILLSNSASLASLRKHVPKDPRFDPKFGEFDKDKFKQNYHFINELKQKEKIALQQEYNECTDSNRKKTIKLLIQRIENQLREEEKIHEQKQREQVERMEIKEKTLQGEKHLYKKKSIKKWENLVEKYEELKKTNRLENHIQKKSRKLKAKDKRILAKIK</sequence>
<accession>A0ABD1F8V7</accession>